<evidence type="ECO:0000256" key="1">
    <source>
        <dbReference type="ARBA" id="ARBA00022741"/>
    </source>
</evidence>
<dbReference type="OrthoDB" id="9809485at2"/>
<comment type="similarity">
    <text evidence="3">Belongs to the TRAFAC class YlqF/YawG GTPase family. RsgA subfamily.</text>
</comment>
<comment type="function">
    <text evidence="3">One of several proteins that assist in the late maturation steps of the functional core of the 30S ribosomal subunit. Helps release RbfA from mature subunits. May play a role in the assembly of ribosomal proteins into the subunit. Circularly permuted GTPase that catalyzes slow GTP hydrolysis, GTPase activity is stimulated by the 30S ribosomal subunit.</text>
</comment>
<keyword evidence="3" id="KW-0690">Ribosome biogenesis</keyword>
<evidence type="ECO:0000256" key="3">
    <source>
        <dbReference type="HAMAP-Rule" id="MF_01820"/>
    </source>
</evidence>
<evidence type="ECO:0000256" key="2">
    <source>
        <dbReference type="ARBA" id="ARBA00023134"/>
    </source>
</evidence>
<keyword evidence="8" id="KW-1185">Reference proteome</keyword>
<protein>
    <recommendedName>
        <fullName evidence="3">Small ribosomal subunit biogenesis GTPase RsgA</fullName>
        <ecNumber evidence="3">3.6.1.-</ecNumber>
    </recommendedName>
</protein>
<dbReference type="InterPro" id="IPR030378">
    <property type="entry name" value="G_CP_dom"/>
</dbReference>
<accession>A0A2P2E1W7</accession>
<dbReference type="PROSITE" id="PS51721">
    <property type="entry name" value="G_CP"/>
    <property type="match status" value="1"/>
</dbReference>
<sequence length="320" mass="35835">MMSTSGKELFTVARIFGAYYELHSAETSYVRAVLKGKLRLKQSGDRHPFVVGDLVYAEPSQGDWVILEKLERKNYLTRKSDFGDSHVLCANLDLVAILASLKEPETKDGFIDRLLAASFHTKIPPLIVFTKADLVSNEEREQKEATYRALGYDVLSISMENLSSLAELKKHILGKTTFLCGNSGVGKSSLLNHLMAKDAQRVNEISQGTKKGKHTTTNSLAVFLEEETVIIDSPGVKEWGVLHLDQDELFSSFPELSSARANCSLEYCCDLGPSCQLLTAIEKDLSESRKKSLESMLESLEKPHRVTRRDHWSKSTTKRY</sequence>
<feature type="compositionally biased region" description="Basic and acidic residues" evidence="4">
    <location>
        <begin position="300"/>
        <end position="313"/>
    </location>
</feature>
<dbReference type="InterPro" id="IPR010914">
    <property type="entry name" value="RsgA_GTPase_dom"/>
</dbReference>
<feature type="binding site" evidence="3">
    <location>
        <begin position="181"/>
        <end position="189"/>
    </location>
    <ligand>
        <name>GTP</name>
        <dbReference type="ChEBI" id="CHEBI:37565"/>
    </ligand>
</feature>
<keyword evidence="3" id="KW-0963">Cytoplasm</keyword>
<dbReference type="PROSITE" id="PS50936">
    <property type="entry name" value="ENGC_GTPASE"/>
    <property type="match status" value="1"/>
</dbReference>
<keyword evidence="3" id="KW-0699">rRNA-binding</keyword>
<dbReference type="PANTHER" id="PTHR32120:SF11">
    <property type="entry name" value="SMALL RIBOSOMAL SUBUNIT BIOGENESIS GTPASE RSGA 1, MITOCHONDRIAL-RELATED"/>
    <property type="match status" value="1"/>
</dbReference>
<evidence type="ECO:0000313" key="8">
    <source>
        <dbReference type="Proteomes" id="UP000245133"/>
    </source>
</evidence>
<dbReference type="CDD" id="cd01854">
    <property type="entry name" value="YjeQ_EngC"/>
    <property type="match status" value="1"/>
</dbReference>
<evidence type="ECO:0000259" key="6">
    <source>
        <dbReference type="PROSITE" id="PS51721"/>
    </source>
</evidence>
<dbReference type="Proteomes" id="UP000245133">
    <property type="component" value="Unassembled WGS sequence"/>
</dbReference>
<keyword evidence="3" id="KW-0378">Hydrolase</keyword>
<keyword evidence="1 3" id="KW-0547">Nucleotide-binding</keyword>
<feature type="domain" description="EngC GTPase" evidence="5">
    <location>
        <begin position="90"/>
        <end position="237"/>
    </location>
</feature>
<proteinExistence type="inferred from homology"/>
<comment type="caution">
    <text evidence="7">The sequence shown here is derived from an EMBL/GenBank/DDBJ whole genome shotgun (WGS) entry which is preliminary data.</text>
</comment>
<dbReference type="SUPFAM" id="SSF52540">
    <property type="entry name" value="P-loop containing nucleoside triphosphate hydrolases"/>
    <property type="match status" value="1"/>
</dbReference>
<dbReference type="PANTHER" id="PTHR32120">
    <property type="entry name" value="SMALL RIBOSOMAL SUBUNIT BIOGENESIS GTPASE RSGA"/>
    <property type="match status" value="1"/>
</dbReference>
<dbReference type="GO" id="GO:0005525">
    <property type="term" value="F:GTP binding"/>
    <property type="evidence" value="ECO:0007669"/>
    <property type="project" value="UniProtKB-UniRule"/>
</dbReference>
<keyword evidence="3" id="KW-0694">RNA-binding</keyword>
<feature type="domain" description="CP-type G" evidence="6">
    <location>
        <begin position="73"/>
        <end position="239"/>
    </location>
</feature>
<keyword evidence="2 3" id="KW-0342">GTP-binding</keyword>
<dbReference type="Pfam" id="PF03193">
    <property type="entry name" value="RsgA_GTPase"/>
    <property type="match status" value="1"/>
</dbReference>
<dbReference type="HAMAP" id="MF_01820">
    <property type="entry name" value="GTPase_RsgA"/>
    <property type="match status" value="1"/>
</dbReference>
<dbReference type="Gene3D" id="3.40.50.300">
    <property type="entry name" value="P-loop containing nucleotide triphosphate hydrolases"/>
    <property type="match status" value="1"/>
</dbReference>
<dbReference type="InterPro" id="IPR004881">
    <property type="entry name" value="Ribosome_biogen_GTPase_RsgA"/>
</dbReference>
<comment type="subcellular location">
    <subcellularLocation>
        <location evidence="3">Cytoplasm</location>
    </subcellularLocation>
</comment>
<evidence type="ECO:0000313" key="7">
    <source>
        <dbReference type="EMBL" id="GBF50861.1"/>
    </source>
</evidence>
<evidence type="ECO:0000259" key="5">
    <source>
        <dbReference type="PROSITE" id="PS50936"/>
    </source>
</evidence>
<gene>
    <name evidence="3" type="primary">rsgA</name>
    <name evidence="7" type="ORF">LPTSP4_23880</name>
</gene>
<feature type="binding site" evidence="3">
    <location>
        <begin position="130"/>
        <end position="133"/>
    </location>
    <ligand>
        <name>GTP</name>
        <dbReference type="ChEBI" id="CHEBI:37565"/>
    </ligand>
</feature>
<dbReference type="AlphaFoldDB" id="A0A2P2E1W7"/>
<dbReference type="EC" id="3.6.1.-" evidence="3"/>
<dbReference type="EMBL" id="BFBB01000007">
    <property type="protein sequence ID" value="GBF50861.1"/>
    <property type="molecule type" value="Genomic_DNA"/>
</dbReference>
<dbReference type="InterPro" id="IPR027417">
    <property type="entry name" value="P-loop_NTPase"/>
</dbReference>
<comment type="caution">
    <text evidence="3">Lacks conserved residue(s) required for the propagation of feature annotation.</text>
</comment>
<evidence type="ECO:0000256" key="4">
    <source>
        <dbReference type="SAM" id="MobiDB-lite"/>
    </source>
</evidence>
<feature type="region of interest" description="Disordered" evidence="4">
    <location>
        <begin position="300"/>
        <end position="320"/>
    </location>
</feature>
<dbReference type="GO" id="GO:0019843">
    <property type="term" value="F:rRNA binding"/>
    <property type="evidence" value="ECO:0007669"/>
    <property type="project" value="UniProtKB-KW"/>
</dbReference>
<dbReference type="GO" id="GO:0042274">
    <property type="term" value="P:ribosomal small subunit biogenesis"/>
    <property type="evidence" value="ECO:0007669"/>
    <property type="project" value="UniProtKB-UniRule"/>
</dbReference>
<dbReference type="NCBIfam" id="TIGR00157">
    <property type="entry name" value="ribosome small subunit-dependent GTPase A"/>
    <property type="match status" value="1"/>
</dbReference>
<dbReference type="GO" id="GO:0003924">
    <property type="term" value="F:GTPase activity"/>
    <property type="evidence" value="ECO:0007669"/>
    <property type="project" value="UniProtKB-UniRule"/>
</dbReference>
<organism evidence="7 8">
    <name type="scientific">Leptospira ryugenii</name>
    <dbReference type="NCBI Taxonomy" id="1917863"/>
    <lineage>
        <taxon>Bacteria</taxon>
        <taxon>Pseudomonadati</taxon>
        <taxon>Spirochaetota</taxon>
        <taxon>Spirochaetia</taxon>
        <taxon>Leptospirales</taxon>
        <taxon>Leptospiraceae</taxon>
        <taxon>Leptospira</taxon>
    </lineage>
</organism>
<dbReference type="GO" id="GO:0005737">
    <property type="term" value="C:cytoplasm"/>
    <property type="evidence" value="ECO:0007669"/>
    <property type="project" value="UniProtKB-SubCell"/>
</dbReference>
<reference evidence="7 8" key="1">
    <citation type="submission" date="2018-02" db="EMBL/GenBank/DDBJ databases">
        <title>Novel Leptospira species isolated from soil and water in Japan.</title>
        <authorList>
            <person name="Nakao R."/>
            <person name="Masuzawa T."/>
        </authorList>
    </citation>
    <scope>NUCLEOTIDE SEQUENCE [LARGE SCALE GENOMIC DNA]</scope>
    <source>
        <strain evidence="7 8">YH101</strain>
    </source>
</reference>
<name>A0A2P2E1W7_9LEPT</name>
<comment type="subunit">
    <text evidence="3">Monomer. Associates with 30S ribosomal subunit, binds 16S rRNA.</text>
</comment>